<protein>
    <submittedName>
        <fullName evidence="1">Uncharacterized protein</fullName>
    </submittedName>
</protein>
<dbReference type="AlphaFoldDB" id="F8NGB4"/>
<dbReference type="KEGG" id="sla:SERLADRAFT_377408"/>
<dbReference type="HOGENOM" id="CLU_169843_0_0_1"/>
<name>F8NGB4_SERL9</name>
<evidence type="ECO:0000313" key="1">
    <source>
        <dbReference type="EMBL" id="EGO29049.1"/>
    </source>
</evidence>
<reference evidence="1" key="1">
    <citation type="submission" date="2011-04" db="EMBL/GenBank/DDBJ databases">
        <title>Evolution of plant cell wall degrading machinery underlies the functional diversity of forest fungi.</title>
        <authorList>
            <consortium name="US DOE Joint Genome Institute (JGI-PGF)"/>
            <person name="Eastwood D.C."/>
            <person name="Floudas D."/>
            <person name="Binder M."/>
            <person name="Majcherczyk A."/>
            <person name="Schneider P."/>
            <person name="Aerts A."/>
            <person name="Asiegbu F.O."/>
            <person name="Baker S.E."/>
            <person name="Barry K."/>
            <person name="Bendiksby M."/>
            <person name="Blumentritt M."/>
            <person name="Coutinho P.M."/>
            <person name="Cullen D."/>
            <person name="Cullen D."/>
            <person name="Gathman A."/>
            <person name="Goodell B."/>
            <person name="Henrissat B."/>
            <person name="Ihrmark K."/>
            <person name="Kauserud H."/>
            <person name="Kohler A."/>
            <person name="LaButti K."/>
            <person name="Lapidus A."/>
            <person name="Lavin J.L."/>
            <person name="Lee Y.-H."/>
            <person name="Lindquist E."/>
            <person name="Lilly W."/>
            <person name="Lucas S."/>
            <person name="Morin E."/>
            <person name="Murat C."/>
            <person name="Oguiza J.A."/>
            <person name="Park J."/>
            <person name="Pisabarro A.G."/>
            <person name="Riley R."/>
            <person name="Rosling A."/>
            <person name="Salamov A."/>
            <person name="Schmidt O."/>
            <person name="Schmutz J."/>
            <person name="Skrede I."/>
            <person name="Stenlid J."/>
            <person name="Wiebenga A."/>
            <person name="Xie X."/>
            <person name="Kues U."/>
            <person name="Hibbett D.S."/>
            <person name="Hoffmeister D."/>
            <person name="Hogberg N."/>
            <person name="Martin F."/>
            <person name="Grigoriev I.V."/>
            <person name="Watkinson S.C."/>
        </authorList>
    </citation>
    <scope>NUCLEOTIDE SEQUENCE</scope>
    <source>
        <strain evidence="1">S7.9</strain>
    </source>
</reference>
<dbReference type="Proteomes" id="UP000008064">
    <property type="component" value="Unassembled WGS sequence"/>
</dbReference>
<dbReference type="GeneID" id="18810706"/>
<dbReference type="EMBL" id="GL945429">
    <property type="protein sequence ID" value="EGO29049.1"/>
    <property type="molecule type" value="Genomic_DNA"/>
</dbReference>
<accession>F8NGB4</accession>
<dbReference type="OrthoDB" id="2737573at2759"/>
<proteinExistence type="predicted"/>
<organism>
    <name type="scientific">Serpula lacrymans var. lacrymans (strain S7.9)</name>
    <name type="common">Dry rot fungus</name>
    <dbReference type="NCBI Taxonomy" id="578457"/>
    <lineage>
        <taxon>Eukaryota</taxon>
        <taxon>Fungi</taxon>
        <taxon>Dikarya</taxon>
        <taxon>Basidiomycota</taxon>
        <taxon>Agaricomycotina</taxon>
        <taxon>Agaricomycetes</taxon>
        <taxon>Agaricomycetidae</taxon>
        <taxon>Boletales</taxon>
        <taxon>Coniophorineae</taxon>
        <taxon>Serpulaceae</taxon>
        <taxon>Serpula</taxon>
    </lineage>
</organism>
<dbReference type="RefSeq" id="XP_007313291.1">
    <property type="nucleotide sequence ID" value="XM_007313229.1"/>
</dbReference>
<sequence length="115" mass="13462">MHLPRTYLARGGVDVRGISEGMDLNQFVFEHYMELKEGKADGVKAVNYVHADDVVSRRHEYLGPDPRIAGYFFDNYGEVHIRWWDGFLKDQWMDQQKWKLSVKVDGSGQWVVKED</sequence>
<gene>
    <name evidence="1" type="ORF">SERLADRAFT_377408</name>
</gene>